<evidence type="ECO:0000313" key="1">
    <source>
        <dbReference type="EMBL" id="KIO17492.1"/>
    </source>
</evidence>
<dbReference type="EMBL" id="KN823377">
    <property type="protein sequence ID" value="KIO17492.1"/>
    <property type="molecule type" value="Genomic_DNA"/>
</dbReference>
<dbReference type="Proteomes" id="UP000054248">
    <property type="component" value="Unassembled WGS sequence"/>
</dbReference>
<dbReference type="HOGENOM" id="CLU_2887503_0_0_1"/>
<sequence>MSIKSMIPLALPSQISRPPVFLKMDNVPSIIRHSHRIHRTSEPRILRYRLLTRSTRSDERGGG</sequence>
<accession>A0A0C3L7L0</accession>
<keyword evidence="2" id="KW-1185">Reference proteome</keyword>
<proteinExistence type="predicted"/>
<reference evidence="1 2" key="1">
    <citation type="submission" date="2014-04" db="EMBL/GenBank/DDBJ databases">
        <authorList>
            <consortium name="DOE Joint Genome Institute"/>
            <person name="Kuo A."/>
            <person name="Girlanda M."/>
            <person name="Perotto S."/>
            <person name="Kohler A."/>
            <person name="Nagy L.G."/>
            <person name="Floudas D."/>
            <person name="Copeland A."/>
            <person name="Barry K.W."/>
            <person name="Cichocki N."/>
            <person name="Veneault-Fourrey C."/>
            <person name="LaButti K."/>
            <person name="Lindquist E.A."/>
            <person name="Lipzen A."/>
            <person name="Lundell T."/>
            <person name="Morin E."/>
            <person name="Murat C."/>
            <person name="Sun H."/>
            <person name="Tunlid A."/>
            <person name="Henrissat B."/>
            <person name="Grigoriev I.V."/>
            <person name="Hibbett D.S."/>
            <person name="Martin F."/>
            <person name="Nordberg H.P."/>
            <person name="Cantor M.N."/>
            <person name="Hua S.X."/>
        </authorList>
    </citation>
    <scope>NUCLEOTIDE SEQUENCE [LARGE SCALE GENOMIC DNA]</scope>
    <source>
        <strain evidence="1 2">MUT 4182</strain>
    </source>
</reference>
<organism evidence="1 2">
    <name type="scientific">Tulasnella calospora MUT 4182</name>
    <dbReference type="NCBI Taxonomy" id="1051891"/>
    <lineage>
        <taxon>Eukaryota</taxon>
        <taxon>Fungi</taxon>
        <taxon>Dikarya</taxon>
        <taxon>Basidiomycota</taxon>
        <taxon>Agaricomycotina</taxon>
        <taxon>Agaricomycetes</taxon>
        <taxon>Cantharellales</taxon>
        <taxon>Tulasnellaceae</taxon>
        <taxon>Tulasnella</taxon>
    </lineage>
</organism>
<protein>
    <submittedName>
        <fullName evidence="1">Uncharacterized protein</fullName>
    </submittedName>
</protein>
<gene>
    <name evidence="1" type="ORF">M407DRAFT_246729</name>
</gene>
<reference evidence="2" key="2">
    <citation type="submission" date="2015-01" db="EMBL/GenBank/DDBJ databases">
        <title>Evolutionary Origins and Diversification of the Mycorrhizal Mutualists.</title>
        <authorList>
            <consortium name="DOE Joint Genome Institute"/>
            <consortium name="Mycorrhizal Genomics Consortium"/>
            <person name="Kohler A."/>
            <person name="Kuo A."/>
            <person name="Nagy L.G."/>
            <person name="Floudas D."/>
            <person name="Copeland A."/>
            <person name="Barry K.W."/>
            <person name="Cichocki N."/>
            <person name="Veneault-Fourrey C."/>
            <person name="LaButti K."/>
            <person name="Lindquist E.A."/>
            <person name="Lipzen A."/>
            <person name="Lundell T."/>
            <person name="Morin E."/>
            <person name="Murat C."/>
            <person name="Riley R."/>
            <person name="Ohm R."/>
            <person name="Sun H."/>
            <person name="Tunlid A."/>
            <person name="Henrissat B."/>
            <person name="Grigoriev I.V."/>
            <person name="Hibbett D.S."/>
            <person name="Martin F."/>
        </authorList>
    </citation>
    <scope>NUCLEOTIDE SEQUENCE [LARGE SCALE GENOMIC DNA]</scope>
    <source>
        <strain evidence="2">MUT 4182</strain>
    </source>
</reference>
<name>A0A0C3L7L0_9AGAM</name>
<dbReference type="AlphaFoldDB" id="A0A0C3L7L0"/>
<evidence type="ECO:0000313" key="2">
    <source>
        <dbReference type="Proteomes" id="UP000054248"/>
    </source>
</evidence>